<reference evidence="1" key="1">
    <citation type="submission" date="2014-12" db="EMBL/GenBank/DDBJ databases">
        <title>Genome Sequence of Valsa Canker Pathogens Uncovers a Specific Adaption of Colonization on Woody Bark.</title>
        <authorList>
            <person name="Yin Z."/>
            <person name="Liu H."/>
            <person name="Gao X."/>
            <person name="Li Z."/>
            <person name="Song N."/>
            <person name="Ke X."/>
            <person name="Dai Q."/>
            <person name="Wu Y."/>
            <person name="Sun Y."/>
            <person name="Xu J.-R."/>
            <person name="Kang Z.K."/>
            <person name="Wang L."/>
            <person name="Huang L."/>
        </authorList>
    </citation>
    <scope>NUCLEOTIDE SEQUENCE [LARGE SCALE GENOMIC DNA]</scope>
    <source>
        <strain evidence="1">03-8</strain>
    </source>
</reference>
<evidence type="ECO:0000313" key="1">
    <source>
        <dbReference type="EMBL" id="KUI64422.1"/>
    </source>
</evidence>
<gene>
    <name evidence="1" type="ORF">VM1G_12087</name>
</gene>
<proteinExistence type="predicted"/>
<organism evidence="1 2">
    <name type="scientific">Cytospora mali</name>
    <name type="common">Apple Valsa canker fungus</name>
    <name type="synonym">Valsa mali</name>
    <dbReference type="NCBI Taxonomy" id="578113"/>
    <lineage>
        <taxon>Eukaryota</taxon>
        <taxon>Fungi</taxon>
        <taxon>Dikarya</taxon>
        <taxon>Ascomycota</taxon>
        <taxon>Pezizomycotina</taxon>
        <taxon>Sordariomycetes</taxon>
        <taxon>Sordariomycetidae</taxon>
        <taxon>Diaporthales</taxon>
        <taxon>Cytosporaceae</taxon>
        <taxon>Cytospora</taxon>
    </lineage>
</organism>
<dbReference type="AlphaFoldDB" id="A0A194VK97"/>
<evidence type="ECO:0000313" key="2">
    <source>
        <dbReference type="Proteomes" id="UP000078559"/>
    </source>
</evidence>
<protein>
    <submittedName>
        <fullName evidence="1">Uncharacterized protein</fullName>
    </submittedName>
</protein>
<accession>A0A194VK97</accession>
<dbReference type="Proteomes" id="UP000078559">
    <property type="component" value="Unassembled WGS sequence"/>
</dbReference>
<sequence length="333" mass="36850">MDHRTKPYRNVAASQQRRVIKRELELPSGAPDAVITLEGWDKATSIRLSLPCLVRCTSSSDMHKEIVELSVSTFLLGQSRYVQCSSVSWPCCEKSDLAADVDARVKEFYSAHFPPGAWIDCGSQTSMAEVDDDEADRLTVVKLVQRALAGSRQLAERGSGRLDETTVARYSHICEAIGLKHLGGPGLELSMEADVPWALSLQRLFEVKPAAHKAVQPVGEGGFIIHPQEPTLGQDSEDLQCAPAFADLAHRRAVKPLIPSKRARDHACEPEHDLENIQTTKLGWKPKLLMDRRPSVSVDFCNARSFSVVGYLHAFFPIEKMETILLLLPKAIC</sequence>
<keyword evidence="2" id="KW-1185">Reference proteome</keyword>
<name>A0A194VK97_CYTMA</name>
<dbReference type="EMBL" id="KN796139">
    <property type="protein sequence ID" value="KUI64422.1"/>
    <property type="molecule type" value="Genomic_DNA"/>
</dbReference>